<proteinExistence type="predicted"/>
<dbReference type="AlphaFoldDB" id="A0A172WPS9"/>
<reference evidence="1 2" key="1">
    <citation type="submission" date="2016-05" db="EMBL/GenBank/DDBJ databases">
        <title>Genome sequence of Pseudomonas stutzeri 273 and identification of the exopolysaccharide biosynthesis locus.</title>
        <authorList>
            <person name="Wu S."/>
            <person name="Sun C."/>
        </authorList>
    </citation>
    <scope>NUCLEOTIDE SEQUENCE [LARGE SCALE GENOMIC DNA]</scope>
    <source>
        <strain evidence="1 2">273</strain>
    </source>
</reference>
<evidence type="ECO:0000313" key="1">
    <source>
        <dbReference type="EMBL" id="ANF25410.1"/>
    </source>
</evidence>
<dbReference type="Proteomes" id="UP000077787">
    <property type="component" value="Chromosome"/>
</dbReference>
<dbReference type="Pfam" id="PF21983">
    <property type="entry name" value="NikA-like"/>
    <property type="match status" value="1"/>
</dbReference>
<evidence type="ECO:0000313" key="2">
    <source>
        <dbReference type="Proteomes" id="UP000077787"/>
    </source>
</evidence>
<dbReference type="InterPro" id="IPR053842">
    <property type="entry name" value="NikA-like"/>
</dbReference>
<sequence>MARKDIQLNVRVSKEAKQLIADNAKLLDMKQGEYIETIARKGLNKVVEINNPKLQDKYETIINALDKLGNNINQIAKKVNSGDSLGNSDAEQIEKLTRLFDKVYNTMNKETDRKIIFNNQEE</sequence>
<dbReference type="EMBL" id="CP015641">
    <property type="protein sequence ID" value="ANF25410.1"/>
    <property type="molecule type" value="Genomic_DNA"/>
</dbReference>
<dbReference type="OrthoDB" id="7026837at2"/>
<name>A0A172WPS9_STUST</name>
<organism evidence="1 2">
    <name type="scientific">Stutzerimonas stutzeri</name>
    <name type="common">Pseudomonas stutzeri</name>
    <dbReference type="NCBI Taxonomy" id="316"/>
    <lineage>
        <taxon>Bacteria</taxon>
        <taxon>Pseudomonadati</taxon>
        <taxon>Pseudomonadota</taxon>
        <taxon>Gammaproteobacteria</taxon>
        <taxon>Pseudomonadales</taxon>
        <taxon>Pseudomonadaceae</taxon>
        <taxon>Stutzerimonas</taxon>
    </lineage>
</organism>
<protein>
    <submittedName>
        <fullName evidence="1">Uncharacterized protein</fullName>
    </submittedName>
</protein>
<dbReference type="RefSeq" id="WP_064481323.1">
    <property type="nucleotide sequence ID" value="NZ_CP015641.1"/>
</dbReference>
<accession>A0A172WPS9</accession>
<gene>
    <name evidence="1" type="ORF">PS273GM_09750</name>
</gene>